<evidence type="ECO:0000313" key="4">
    <source>
        <dbReference type="Proteomes" id="UP000192602"/>
    </source>
</evidence>
<dbReference type="STRING" id="1069081.SAMN05660197_1785"/>
<protein>
    <submittedName>
        <fullName evidence="3">Cytochrome c554 and c-prime</fullName>
    </submittedName>
</protein>
<sequence>MNKIALLLVTAVFAFAAKFAPNSACKECHPLIYKEYQTSQHAHATIYKDPIHKAVWEKNPLSKKNAYKCAKCHTPAANNFKELIAPNGIGPDPHNKTQNDAVACAYCHRIKAIKEDLKTNHNIISPTPKKYFGTLKDHIKSPFHQIDTSNSNFLQGNVCMGCHSHKRNKFGLNVCSTNEKREIENANCVSCHMPKVKGSVSTLKKRSHHAFHGFAGAHRYQNMLARYVDIEFLPHLKGFEIAINSKIPHDLLLHPARVAFVSIKVVRDNKPVWQKKEILVRVLGANGKPTPPWLAKEVVKDTMLKANEKRVFKYDFQLQKGDKIVVALGYKLVKPPLAKKLGIPSKANKTAILKKRAFTY</sequence>
<evidence type="ECO:0000313" key="3">
    <source>
        <dbReference type="EMBL" id="SMC09959.1"/>
    </source>
</evidence>
<evidence type="ECO:0000256" key="1">
    <source>
        <dbReference type="SAM" id="SignalP"/>
    </source>
</evidence>
<dbReference type="AlphaFoldDB" id="A0A1W1WUV0"/>
<feature type="signal peptide" evidence="1">
    <location>
        <begin position="1"/>
        <end position="16"/>
    </location>
</feature>
<name>A0A1W1WUV0_9BACT</name>
<dbReference type="Pfam" id="PF13435">
    <property type="entry name" value="Cytochrome_C554"/>
    <property type="match status" value="1"/>
</dbReference>
<accession>A0A1W1WUV0</accession>
<dbReference type="InterPro" id="IPR036280">
    <property type="entry name" value="Multihaem_cyt_sf"/>
</dbReference>
<reference evidence="4" key="1">
    <citation type="submission" date="2017-04" db="EMBL/GenBank/DDBJ databases">
        <authorList>
            <person name="Varghese N."/>
            <person name="Submissions S."/>
        </authorList>
    </citation>
    <scope>NUCLEOTIDE SEQUENCE [LARGE SCALE GENOMIC DNA]</scope>
    <source>
        <strain evidence="4">DSM 16512</strain>
    </source>
</reference>
<dbReference type="Proteomes" id="UP000192602">
    <property type="component" value="Unassembled WGS sequence"/>
</dbReference>
<proteinExistence type="predicted"/>
<keyword evidence="1" id="KW-0732">Signal</keyword>
<gene>
    <name evidence="3" type="ORF">SAMN05660197_1785</name>
</gene>
<organism evidence="3 4">
    <name type="scientific">Nitratiruptor tergarcus DSM 16512</name>
    <dbReference type="NCBI Taxonomy" id="1069081"/>
    <lineage>
        <taxon>Bacteria</taxon>
        <taxon>Pseudomonadati</taxon>
        <taxon>Campylobacterota</taxon>
        <taxon>Epsilonproteobacteria</taxon>
        <taxon>Nautiliales</taxon>
        <taxon>Nitratiruptoraceae</taxon>
        <taxon>Nitratiruptor</taxon>
    </lineage>
</organism>
<dbReference type="OrthoDB" id="9814800at2"/>
<dbReference type="SUPFAM" id="SSF48695">
    <property type="entry name" value="Multiheme cytochromes"/>
    <property type="match status" value="1"/>
</dbReference>
<dbReference type="RefSeq" id="WP_084276302.1">
    <property type="nucleotide sequence ID" value="NZ_AP026671.1"/>
</dbReference>
<evidence type="ECO:0000259" key="2">
    <source>
        <dbReference type="Pfam" id="PF13435"/>
    </source>
</evidence>
<dbReference type="EMBL" id="FWWZ01000001">
    <property type="protein sequence ID" value="SMC09959.1"/>
    <property type="molecule type" value="Genomic_DNA"/>
</dbReference>
<dbReference type="InterPro" id="IPR023155">
    <property type="entry name" value="Cyt_c-552/4"/>
</dbReference>
<feature type="chain" id="PRO_5012596693" evidence="1">
    <location>
        <begin position="17"/>
        <end position="360"/>
    </location>
</feature>
<feature type="domain" description="Cytochrome c-552/4" evidence="2">
    <location>
        <begin position="24"/>
        <end position="108"/>
    </location>
</feature>
<keyword evidence="4" id="KW-1185">Reference proteome</keyword>
<dbReference type="Gene3D" id="1.10.1130.10">
    <property type="entry name" value="Flavocytochrome C3, Chain A"/>
    <property type="match status" value="1"/>
</dbReference>